<dbReference type="KEGG" id="acan:ACA1_071520"/>
<evidence type="ECO:0000256" key="2">
    <source>
        <dbReference type="SAM" id="Phobius"/>
    </source>
</evidence>
<gene>
    <name evidence="5" type="ORF">ACA1_071520</name>
</gene>
<dbReference type="GeneID" id="14924511"/>
<feature type="signal peptide" evidence="3">
    <location>
        <begin position="1"/>
        <end position="26"/>
    </location>
</feature>
<feature type="domain" description="PSI" evidence="4">
    <location>
        <begin position="93"/>
        <end position="143"/>
    </location>
</feature>
<feature type="chain" id="PRO_5003991027" evidence="3">
    <location>
        <begin position="27"/>
        <end position="219"/>
    </location>
</feature>
<dbReference type="SMART" id="SM00423">
    <property type="entry name" value="PSI"/>
    <property type="match status" value="2"/>
</dbReference>
<keyword evidence="1" id="KW-0325">Glycoprotein</keyword>
<dbReference type="RefSeq" id="XP_004353058.1">
    <property type="nucleotide sequence ID" value="XM_004353006.1"/>
</dbReference>
<protein>
    <submittedName>
        <fullName evidence="5">Piwi domain containing protein</fullName>
    </submittedName>
</protein>
<evidence type="ECO:0000256" key="1">
    <source>
        <dbReference type="ARBA" id="ARBA00023180"/>
    </source>
</evidence>
<evidence type="ECO:0000259" key="4">
    <source>
        <dbReference type="SMART" id="SM00423"/>
    </source>
</evidence>
<dbReference type="AlphaFoldDB" id="L8HEC1"/>
<dbReference type="VEuPathDB" id="AmoebaDB:ACA1_071520"/>
<dbReference type="InterPro" id="IPR016201">
    <property type="entry name" value="PSI"/>
</dbReference>
<dbReference type="PROSITE" id="PS51257">
    <property type="entry name" value="PROKAR_LIPOPROTEIN"/>
    <property type="match status" value="1"/>
</dbReference>
<keyword evidence="2" id="KW-1133">Transmembrane helix</keyword>
<sequence>MKAGLAIVVAMGVACCYLLVTASAQANPCAGATLQNNCGACFNASTADVKCGYCIAFLTSDYCHPVGTDGWPADNRLCYGEDYEWHATSCPDPCESQGDCEQCRYNFGSGCGFCMTTNRCLASSKKGSCPDWREKFSDPNACIEQYTCAQTTFCSSCVTNPNKCQWCGGISGSCVGIAQTCANNATSTTDTATCSVIAPGTSAAAVLTSWISSFFFFFF</sequence>
<name>L8HEC1_ACACF</name>
<accession>L8HEC1</accession>
<feature type="transmembrane region" description="Helical" evidence="2">
    <location>
        <begin position="196"/>
        <end position="218"/>
    </location>
</feature>
<keyword evidence="2" id="KW-0472">Membrane</keyword>
<keyword evidence="3" id="KW-0732">Signal</keyword>
<keyword evidence="6" id="KW-1185">Reference proteome</keyword>
<feature type="domain" description="PSI" evidence="4">
    <location>
        <begin position="147"/>
        <end position="195"/>
    </location>
</feature>
<evidence type="ECO:0000313" key="6">
    <source>
        <dbReference type="Proteomes" id="UP000011083"/>
    </source>
</evidence>
<evidence type="ECO:0000313" key="5">
    <source>
        <dbReference type="EMBL" id="ELR23530.1"/>
    </source>
</evidence>
<organism evidence="5 6">
    <name type="scientific">Acanthamoeba castellanii (strain ATCC 30010 / Neff)</name>
    <dbReference type="NCBI Taxonomy" id="1257118"/>
    <lineage>
        <taxon>Eukaryota</taxon>
        <taxon>Amoebozoa</taxon>
        <taxon>Discosea</taxon>
        <taxon>Longamoebia</taxon>
        <taxon>Centramoebida</taxon>
        <taxon>Acanthamoebidae</taxon>
        <taxon>Acanthamoeba</taxon>
    </lineage>
</organism>
<proteinExistence type="predicted"/>
<evidence type="ECO:0000256" key="3">
    <source>
        <dbReference type="SAM" id="SignalP"/>
    </source>
</evidence>
<dbReference type="Proteomes" id="UP000011083">
    <property type="component" value="Unassembled WGS sequence"/>
</dbReference>
<reference evidence="5 6" key="1">
    <citation type="journal article" date="2013" name="Genome Biol.">
        <title>Genome of Acanthamoeba castellanii highlights extensive lateral gene transfer and early evolution of tyrosine kinase signaling.</title>
        <authorList>
            <person name="Clarke M."/>
            <person name="Lohan A.J."/>
            <person name="Liu B."/>
            <person name="Lagkouvardos I."/>
            <person name="Roy S."/>
            <person name="Zafar N."/>
            <person name="Bertelli C."/>
            <person name="Schilde C."/>
            <person name="Kianianmomeni A."/>
            <person name="Burglin T.R."/>
            <person name="Frech C."/>
            <person name="Turcotte B."/>
            <person name="Kopec K.O."/>
            <person name="Synnott J.M."/>
            <person name="Choo C."/>
            <person name="Paponov I."/>
            <person name="Finkler A."/>
            <person name="Soon Heng Tan C."/>
            <person name="Hutchins A.P."/>
            <person name="Weinmeier T."/>
            <person name="Rattei T."/>
            <person name="Chu J.S."/>
            <person name="Gimenez G."/>
            <person name="Irimia M."/>
            <person name="Rigden D.J."/>
            <person name="Fitzpatrick D.A."/>
            <person name="Lorenzo-Morales J."/>
            <person name="Bateman A."/>
            <person name="Chiu C.H."/>
            <person name="Tang P."/>
            <person name="Hegemann P."/>
            <person name="Fromm H."/>
            <person name="Raoult D."/>
            <person name="Greub G."/>
            <person name="Miranda-Saavedra D."/>
            <person name="Chen N."/>
            <person name="Nash P."/>
            <person name="Ginger M.L."/>
            <person name="Horn M."/>
            <person name="Schaap P."/>
            <person name="Caler L."/>
            <person name="Loftus B."/>
        </authorList>
    </citation>
    <scope>NUCLEOTIDE SEQUENCE [LARGE SCALE GENOMIC DNA]</scope>
    <source>
        <strain evidence="5 6">Neff</strain>
    </source>
</reference>
<dbReference type="EMBL" id="KB007857">
    <property type="protein sequence ID" value="ELR23530.1"/>
    <property type="molecule type" value="Genomic_DNA"/>
</dbReference>
<keyword evidence="2" id="KW-0812">Transmembrane</keyword>